<dbReference type="InterPro" id="IPR012338">
    <property type="entry name" value="Beta-lactam/transpept-like"/>
</dbReference>
<evidence type="ECO:0000256" key="5">
    <source>
        <dbReference type="ARBA" id="ARBA00022984"/>
    </source>
</evidence>
<dbReference type="InterPro" id="IPR018044">
    <property type="entry name" value="Peptidase_S11"/>
</dbReference>
<feature type="domain" description="Peptidase S11 D-alanyl-D-alanine carboxypeptidase A N-terminal" evidence="8">
    <location>
        <begin position="42"/>
        <end position="283"/>
    </location>
</feature>
<dbReference type="Gene3D" id="3.40.710.10">
    <property type="entry name" value="DD-peptidase/beta-lactamase superfamily"/>
    <property type="match status" value="1"/>
</dbReference>
<keyword evidence="9" id="KW-0645">Protease</keyword>
<dbReference type="RefSeq" id="WP_379892295.1">
    <property type="nucleotide sequence ID" value="NZ_CBCSCT010000050.1"/>
</dbReference>
<dbReference type="PRINTS" id="PR00725">
    <property type="entry name" value="DADACBPTASE1"/>
</dbReference>
<evidence type="ECO:0000256" key="6">
    <source>
        <dbReference type="ARBA" id="ARBA00023316"/>
    </source>
</evidence>
<dbReference type="SUPFAM" id="SSF56601">
    <property type="entry name" value="beta-lactamase/transpeptidase-like"/>
    <property type="match status" value="1"/>
</dbReference>
<comment type="similarity">
    <text evidence="1 7">Belongs to the peptidase S11 family.</text>
</comment>
<gene>
    <name evidence="9" type="ORF">ACFPXP_03210</name>
</gene>
<dbReference type="InterPro" id="IPR001967">
    <property type="entry name" value="Peptidase_S11_N"/>
</dbReference>
<keyword evidence="4" id="KW-0133">Cell shape</keyword>
<dbReference type="EC" id="3.4.-.-" evidence="9"/>
<proteinExistence type="inferred from homology"/>
<evidence type="ECO:0000259" key="8">
    <source>
        <dbReference type="Pfam" id="PF00768"/>
    </source>
</evidence>
<evidence type="ECO:0000313" key="10">
    <source>
        <dbReference type="Proteomes" id="UP001596250"/>
    </source>
</evidence>
<protein>
    <submittedName>
        <fullName evidence="9">D-alanyl-D-alanine carboxypeptidase family protein</fullName>
        <ecNumber evidence="9">3.4.-.-</ecNumber>
    </submittedName>
</protein>
<dbReference type="PANTHER" id="PTHR21581:SF6">
    <property type="entry name" value="TRAFFICKING PROTEIN PARTICLE COMPLEX SUBUNIT 12"/>
    <property type="match status" value="1"/>
</dbReference>
<dbReference type="Pfam" id="PF00768">
    <property type="entry name" value="Peptidase_S11"/>
    <property type="match status" value="1"/>
</dbReference>
<comment type="caution">
    <text evidence="9">The sequence shown here is derived from an EMBL/GenBank/DDBJ whole genome shotgun (WGS) entry which is preliminary data.</text>
</comment>
<keyword evidence="9" id="KW-0121">Carboxypeptidase</keyword>
<dbReference type="Proteomes" id="UP001596250">
    <property type="component" value="Unassembled WGS sequence"/>
</dbReference>
<keyword evidence="2" id="KW-0732">Signal</keyword>
<dbReference type="GO" id="GO:0004180">
    <property type="term" value="F:carboxypeptidase activity"/>
    <property type="evidence" value="ECO:0007669"/>
    <property type="project" value="UniProtKB-KW"/>
</dbReference>
<evidence type="ECO:0000313" key="9">
    <source>
        <dbReference type="EMBL" id="MFC5985447.1"/>
    </source>
</evidence>
<keyword evidence="10" id="KW-1185">Reference proteome</keyword>
<keyword evidence="6" id="KW-0961">Cell wall biogenesis/degradation</keyword>
<reference evidence="10" key="1">
    <citation type="journal article" date="2019" name="Int. J. Syst. Evol. Microbiol.">
        <title>The Global Catalogue of Microorganisms (GCM) 10K type strain sequencing project: providing services to taxonomists for standard genome sequencing and annotation.</title>
        <authorList>
            <consortium name="The Broad Institute Genomics Platform"/>
            <consortium name="The Broad Institute Genome Sequencing Center for Infectious Disease"/>
            <person name="Wu L."/>
            <person name="Ma J."/>
        </authorList>
    </citation>
    <scope>NUCLEOTIDE SEQUENCE [LARGE SCALE GENOMIC DNA]</scope>
    <source>
        <strain evidence="10">CCM 8749</strain>
    </source>
</reference>
<sequence>MKLRKVMLLLIAFYSLSLISDKFGLAWWEKLNTRSSDKIFATQQLIASSAILIDRETGNILFYKNDKEKVYPASTTKILTALVALDKGDPDEIVTVGNEVHLRTEGESTAWLWEGQQMPLRDMIAAMMLPSGNDAARTLAVHISRKVSGSSEMSAEQAIAYFAELMNKKAHLLGANDSHFVNPHGLHDPDHYTTARDLALIAKEAMNEPLLLDIVSSSRYEANTSSQAVTYTNRNHLLDPASPYFFEGANGIKTGFTDEAGYCLVSSAQRGDTSLIAVVLHSTTEGVWQDARNLLTYGFDETWQIAMSDH</sequence>
<evidence type="ECO:0000256" key="7">
    <source>
        <dbReference type="RuleBase" id="RU004016"/>
    </source>
</evidence>
<evidence type="ECO:0000256" key="1">
    <source>
        <dbReference type="ARBA" id="ARBA00007164"/>
    </source>
</evidence>
<evidence type="ECO:0000256" key="3">
    <source>
        <dbReference type="ARBA" id="ARBA00022801"/>
    </source>
</evidence>
<keyword evidence="5" id="KW-0573">Peptidoglycan synthesis</keyword>
<evidence type="ECO:0000256" key="4">
    <source>
        <dbReference type="ARBA" id="ARBA00022960"/>
    </source>
</evidence>
<dbReference type="EMBL" id="JBHSQV010000026">
    <property type="protein sequence ID" value="MFC5985447.1"/>
    <property type="molecule type" value="Genomic_DNA"/>
</dbReference>
<accession>A0ABW1IK46</accession>
<dbReference type="PANTHER" id="PTHR21581">
    <property type="entry name" value="D-ALANYL-D-ALANINE CARBOXYPEPTIDASE"/>
    <property type="match status" value="1"/>
</dbReference>
<evidence type="ECO:0000256" key="2">
    <source>
        <dbReference type="ARBA" id="ARBA00022729"/>
    </source>
</evidence>
<organism evidence="9 10">
    <name type="scientific">Marinicrinis lubricantis</name>
    <dbReference type="NCBI Taxonomy" id="2086470"/>
    <lineage>
        <taxon>Bacteria</taxon>
        <taxon>Bacillati</taxon>
        <taxon>Bacillota</taxon>
        <taxon>Bacilli</taxon>
        <taxon>Bacillales</taxon>
        <taxon>Paenibacillaceae</taxon>
    </lineage>
</organism>
<name>A0ABW1IK46_9BACL</name>
<keyword evidence="3 9" id="KW-0378">Hydrolase</keyword>